<dbReference type="InterPro" id="IPR051820">
    <property type="entry name" value="FAD-binding_MO"/>
</dbReference>
<evidence type="ECO:0000313" key="8">
    <source>
        <dbReference type="EMBL" id="CAA9377331.1"/>
    </source>
</evidence>
<dbReference type="PANTHER" id="PTHR43872:SF1">
    <property type="entry name" value="MONOOXYGENASE, PUTATIVE (AFU_ORTHOLOGUE AFUA_8G02570)-RELATED"/>
    <property type="match status" value="1"/>
</dbReference>
<comment type="similarity">
    <text evidence="2">Belongs to the FAD-binding monooxygenase family.</text>
</comment>
<evidence type="ECO:0000256" key="7">
    <source>
        <dbReference type="ARBA" id="ARBA00023033"/>
    </source>
</evidence>
<dbReference type="Gene3D" id="3.50.50.60">
    <property type="entry name" value="FAD/NAD(P)-binding domain"/>
    <property type="match status" value="3"/>
</dbReference>
<dbReference type="PANTHER" id="PTHR43872">
    <property type="entry name" value="MONOOXYGENASE, PUTATIVE (AFU_ORTHOLOGUE AFUA_8G02570)-RELATED"/>
    <property type="match status" value="1"/>
</dbReference>
<keyword evidence="4" id="KW-0274">FAD</keyword>
<dbReference type="SUPFAM" id="SSF51905">
    <property type="entry name" value="FAD/NAD(P)-binding domain"/>
    <property type="match status" value="1"/>
</dbReference>
<proteinExistence type="inferred from homology"/>
<evidence type="ECO:0000256" key="5">
    <source>
        <dbReference type="ARBA" id="ARBA00022857"/>
    </source>
</evidence>
<dbReference type="GO" id="GO:0004499">
    <property type="term" value="F:N,N-dimethylaniline monooxygenase activity"/>
    <property type="evidence" value="ECO:0007669"/>
    <property type="project" value="InterPro"/>
</dbReference>
<name>A0A6J4N7R8_9PSEU</name>
<reference evidence="8" key="1">
    <citation type="submission" date="2020-02" db="EMBL/GenBank/DDBJ databases">
        <authorList>
            <person name="Meier V. D."/>
        </authorList>
    </citation>
    <scope>NUCLEOTIDE SEQUENCE</scope>
    <source>
        <strain evidence="8">AVDCRST_MAG66</strain>
    </source>
</reference>
<accession>A0A6J4N7R8</accession>
<evidence type="ECO:0000256" key="3">
    <source>
        <dbReference type="ARBA" id="ARBA00022630"/>
    </source>
</evidence>
<sequence>MPQSTAPHEVEHLDVIIVGAGLSGVGAAYRLEETDPEATYAILEARDAIGGTWDLFRYPGVRSDSDMFTLSYPFRPWTRREAMAEGADIRDYIRDTAAETGVEKQIRFHTRVVAASWSSADARWTVTVRSATGESTLTCGFLYSCTGYYDYARGHQPRWPGLGEFRGTLVHPQSWPEDLDHTGLRVGVIGSGATAVTLVPALAERAAHVTMLQRSPSYVVEQPWRDPFADLARRLLPAGAAHRVARAKNVLAAQGLYQLCRRRPELAKRLLRAGIRRRLPDDALIDEHFTPRYDPWDQRLCVVPGGDFLRALRDGRASVVTDHIERFAPTGVRLRSGREIEADVVVSATGLRLLPLGGIALEVDGEPVDLAGTVTYRGFMLAGVPNLAFCVGYVNASWTLRADLTSRYVCRVLRHLRDRNLDVVTAPAPPTPGRRPLLDLTSGYVTRSVDAFPRQGTGGAWRVRQNYLLDRLSSVRADLPGELAFRRATPVGSGS</sequence>
<dbReference type="Pfam" id="PF00743">
    <property type="entry name" value="FMO-like"/>
    <property type="match status" value="1"/>
</dbReference>
<gene>
    <name evidence="8" type="ORF">AVDCRST_MAG66-74</name>
</gene>
<evidence type="ECO:0000256" key="2">
    <source>
        <dbReference type="ARBA" id="ARBA00010139"/>
    </source>
</evidence>
<organism evidence="8">
    <name type="scientific">uncultured Pseudonocardia sp</name>
    <dbReference type="NCBI Taxonomy" id="211455"/>
    <lineage>
        <taxon>Bacteria</taxon>
        <taxon>Bacillati</taxon>
        <taxon>Actinomycetota</taxon>
        <taxon>Actinomycetes</taxon>
        <taxon>Pseudonocardiales</taxon>
        <taxon>Pseudonocardiaceae</taxon>
        <taxon>Pseudonocardia</taxon>
        <taxon>environmental samples</taxon>
    </lineage>
</organism>
<dbReference type="InterPro" id="IPR036188">
    <property type="entry name" value="FAD/NAD-bd_sf"/>
</dbReference>
<comment type="cofactor">
    <cofactor evidence="1">
        <name>FAD</name>
        <dbReference type="ChEBI" id="CHEBI:57692"/>
    </cofactor>
</comment>
<dbReference type="AlphaFoldDB" id="A0A6J4N7R8"/>
<keyword evidence="3" id="KW-0285">Flavoprotein</keyword>
<evidence type="ECO:0000256" key="6">
    <source>
        <dbReference type="ARBA" id="ARBA00023002"/>
    </source>
</evidence>
<dbReference type="GO" id="GO:0050661">
    <property type="term" value="F:NADP binding"/>
    <property type="evidence" value="ECO:0007669"/>
    <property type="project" value="InterPro"/>
</dbReference>
<dbReference type="GO" id="GO:0050660">
    <property type="term" value="F:flavin adenine dinucleotide binding"/>
    <property type="evidence" value="ECO:0007669"/>
    <property type="project" value="InterPro"/>
</dbReference>
<keyword evidence="7 8" id="KW-0503">Monooxygenase</keyword>
<dbReference type="InterPro" id="IPR020946">
    <property type="entry name" value="Flavin_mOase-like"/>
</dbReference>
<keyword evidence="5" id="KW-0521">NADP</keyword>
<protein>
    <submittedName>
        <fullName evidence="8">Monooxygenase, flavin-binding family</fullName>
    </submittedName>
</protein>
<dbReference type="FunFam" id="3.50.50.60:FF:000228">
    <property type="entry name" value="FAD-containing monooxygenase EthA"/>
    <property type="match status" value="1"/>
</dbReference>
<dbReference type="PRINTS" id="PR00411">
    <property type="entry name" value="PNDRDTASEI"/>
</dbReference>
<dbReference type="Pfam" id="PF13450">
    <property type="entry name" value="NAD_binding_8"/>
    <property type="match status" value="1"/>
</dbReference>
<evidence type="ECO:0000256" key="1">
    <source>
        <dbReference type="ARBA" id="ARBA00001974"/>
    </source>
</evidence>
<keyword evidence="6" id="KW-0560">Oxidoreductase</keyword>
<dbReference type="EMBL" id="CADCUS010000006">
    <property type="protein sequence ID" value="CAA9377331.1"/>
    <property type="molecule type" value="Genomic_DNA"/>
</dbReference>
<evidence type="ECO:0000256" key="4">
    <source>
        <dbReference type="ARBA" id="ARBA00022827"/>
    </source>
</evidence>